<accession>A0AAX2UIE2</accession>
<evidence type="ECO:0000313" key="3">
    <source>
        <dbReference type="Proteomes" id="UP000306813"/>
    </source>
</evidence>
<protein>
    <submittedName>
        <fullName evidence="2">Uncharacterized protein</fullName>
    </submittedName>
</protein>
<gene>
    <name evidence="2" type="ORF">FDW42_09815</name>
</gene>
<organism evidence="2 3">
    <name type="scientific">Campylobacter helveticus</name>
    <dbReference type="NCBI Taxonomy" id="28898"/>
    <lineage>
        <taxon>Bacteria</taxon>
        <taxon>Pseudomonadati</taxon>
        <taxon>Campylobacterota</taxon>
        <taxon>Epsilonproteobacteria</taxon>
        <taxon>Campylobacterales</taxon>
        <taxon>Campylobacteraceae</taxon>
        <taxon>Campylobacter</taxon>
    </lineage>
</organism>
<feature type="coiled-coil region" evidence="1">
    <location>
        <begin position="72"/>
        <end position="112"/>
    </location>
</feature>
<evidence type="ECO:0000313" key="2">
    <source>
        <dbReference type="EMBL" id="TNB54909.1"/>
    </source>
</evidence>
<dbReference type="AlphaFoldDB" id="A0AAX2UIE2"/>
<dbReference type="RefSeq" id="WP_115588742.1">
    <property type="nucleotide sequence ID" value="NZ_CP020478.1"/>
</dbReference>
<dbReference type="Proteomes" id="UP000306813">
    <property type="component" value="Unassembled WGS sequence"/>
</dbReference>
<proteinExistence type="predicted"/>
<keyword evidence="1" id="KW-0175">Coiled coil</keyword>
<comment type="caution">
    <text evidence="2">The sequence shown here is derived from an EMBL/GenBank/DDBJ whole genome shotgun (WGS) entry which is preliminary data.</text>
</comment>
<name>A0AAX2UIE2_9BACT</name>
<dbReference type="GeneID" id="52036036"/>
<evidence type="ECO:0000256" key="1">
    <source>
        <dbReference type="SAM" id="Coils"/>
    </source>
</evidence>
<sequence>MKKEMFVDRLEKLGLSVDFFAELICCEKQSIEYGWLVERYSIPNYVEPILNLLIELKNKYEAQGGNFDFLKEDSLEKKKEEVLKELEESKKILALIKENKALEAKILKLKQKIIKS</sequence>
<dbReference type="EMBL" id="VDBS01000099">
    <property type="protein sequence ID" value="TNB54909.1"/>
    <property type="molecule type" value="Genomic_DNA"/>
</dbReference>
<reference evidence="2 3" key="1">
    <citation type="submission" date="2019-05" db="EMBL/GenBank/DDBJ databases">
        <title>Draft genomes of eight strains of Campylobacter helveticus isolated from cats and a dog in New Zealand.</title>
        <authorList>
            <person name="Bojanic K."/>
            <person name="Midwinter A.C."/>
            <person name="Biggs P.J."/>
            <person name="Acke E."/>
            <person name="Cornelius A.J."/>
            <person name="Marshall J.C."/>
        </authorList>
    </citation>
    <scope>NUCLEOTIDE SEQUENCE [LARGE SCALE GENOMIC DNA]</scope>
    <source>
        <strain evidence="2 3">ACP123b</strain>
    </source>
</reference>